<dbReference type="AlphaFoldDB" id="A0A7R8V5G0"/>
<reference evidence="2 3" key="1">
    <citation type="submission" date="2020-11" db="EMBL/GenBank/DDBJ databases">
        <authorList>
            <person name="Wallbank WR R."/>
            <person name="Pardo Diaz C."/>
            <person name="Kozak K."/>
            <person name="Martin S."/>
            <person name="Jiggins C."/>
            <person name="Moest M."/>
            <person name="Warren A I."/>
            <person name="Generalovic N T."/>
            <person name="Byers J.R.P. K."/>
            <person name="Montejo-Kovacevich G."/>
            <person name="Yen C E."/>
        </authorList>
    </citation>
    <scope>NUCLEOTIDE SEQUENCE [LARGE SCALE GENOMIC DNA]</scope>
</reference>
<name>A0A7R8V5G0_HERIL</name>
<evidence type="ECO:0000313" key="2">
    <source>
        <dbReference type="EMBL" id="CAD7092452.1"/>
    </source>
</evidence>
<dbReference type="EMBL" id="LR899014">
    <property type="protein sequence ID" value="CAD7092452.1"/>
    <property type="molecule type" value="Genomic_DNA"/>
</dbReference>
<dbReference type="Proteomes" id="UP000594454">
    <property type="component" value="Chromosome 6"/>
</dbReference>
<gene>
    <name evidence="2" type="ORF">HERILL_LOCUS14811</name>
</gene>
<keyword evidence="1" id="KW-0732">Signal</keyword>
<dbReference type="OrthoDB" id="6627027at2759"/>
<organism evidence="2 3">
    <name type="scientific">Hermetia illucens</name>
    <name type="common">Black soldier fly</name>
    <dbReference type="NCBI Taxonomy" id="343691"/>
    <lineage>
        <taxon>Eukaryota</taxon>
        <taxon>Metazoa</taxon>
        <taxon>Ecdysozoa</taxon>
        <taxon>Arthropoda</taxon>
        <taxon>Hexapoda</taxon>
        <taxon>Insecta</taxon>
        <taxon>Pterygota</taxon>
        <taxon>Neoptera</taxon>
        <taxon>Endopterygota</taxon>
        <taxon>Diptera</taxon>
        <taxon>Brachycera</taxon>
        <taxon>Stratiomyomorpha</taxon>
        <taxon>Stratiomyidae</taxon>
        <taxon>Hermetiinae</taxon>
        <taxon>Hermetia</taxon>
    </lineage>
</organism>
<dbReference type="FunCoup" id="A0A7R8V5G0">
    <property type="interactions" value="52"/>
</dbReference>
<protein>
    <submittedName>
        <fullName evidence="2">Uncharacterized protein</fullName>
    </submittedName>
</protein>
<feature type="signal peptide" evidence="1">
    <location>
        <begin position="1"/>
        <end position="18"/>
    </location>
</feature>
<evidence type="ECO:0000313" key="3">
    <source>
        <dbReference type="Proteomes" id="UP000594454"/>
    </source>
</evidence>
<keyword evidence="3" id="KW-1185">Reference proteome</keyword>
<accession>A0A7R8V5G0</accession>
<sequence length="174" mass="17033">MNSFTVFLAFALAAAVVAEPPSSGYNYNRGGGAGFAAGGGFGGGAGGGYQTVSDGFQTSEGLNVDPKLLEQVRQILLSEESKASSSVGGGFGGGFGGGAPSSQYGVPSQQYGVPSGGSYASRVVGVDLEGVRQAIQVAHFAQTSHQAGGGFGGYAPSGSYGAPRAPSGSYGAPF</sequence>
<dbReference type="InParanoid" id="A0A7R8V5G0"/>
<feature type="chain" id="PRO_5030974729" evidence="1">
    <location>
        <begin position="19"/>
        <end position="174"/>
    </location>
</feature>
<proteinExistence type="predicted"/>
<evidence type="ECO:0000256" key="1">
    <source>
        <dbReference type="SAM" id="SignalP"/>
    </source>
</evidence>